<keyword evidence="3" id="KW-1185">Reference proteome</keyword>
<sequence length="143" mass="16971">MLRDGCHRSSENGRGKRSYRTKRIKKAPIEKRTVRKRDRMLNLDKRGCRIESAKNSTDKSTDIEPNRDTKQDKMEQRVSKWQKDCLSKEWHELKNNINLNTSAARRAKVDITQQQPIHTNNFTGFLQLRSMKLYLIEINNTRQ</sequence>
<gene>
    <name evidence="2" type="ORF">PoB_006601800</name>
</gene>
<dbReference type="EMBL" id="BLXT01007498">
    <property type="protein sequence ID" value="GFO39513.1"/>
    <property type="molecule type" value="Genomic_DNA"/>
</dbReference>
<reference evidence="2 3" key="1">
    <citation type="journal article" date="2021" name="Elife">
        <title>Chloroplast acquisition without the gene transfer in kleptoplastic sea slugs, Plakobranchus ocellatus.</title>
        <authorList>
            <person name="Maeda T."/>
            <person name="Takahashi S."/>
            <person name="Yoshida T."/>
            <person name="Shimamura S."/>
            <person name="Takaki Y."/>
            <person name="Nagai Y."/>
            <person name="Toyoda A."/>
            <person name="Suzuki Y."/>
            <person name="Arimoto A."/>
            <person name="Ishii H."/>
            <person name="Satoh N."/>
            <person name="Nishiyama T."/>
            <person name="Hasebe M."/>
            <person name="Maruyama T."/>
            <person name="Minagawa J."/>
            <person name="Obokata J."/>
            <person name="Shigenobu S."/>
        </authorList>
    </citation>
    <scope>NUCLEOTIDE SEQUENCE [LARGE SCALE GENOMIC DNA]</scope>
</reference>
<dbReference type="Proteomes" id="UP000735302">
    <property type="component" value="Unassembled WGS sequence"/>
</dbReference>
<feature type="compositionally biased region" description="Basic and acidic residues" evidence="1">
    <location>
        <begin position="1"/>
        <end position="14"/>
    </location>
</feature>
<name>A0AAV4D5U8_9GAST</name>
<feature type="compositionally biased region" description="Basic residues" evidence="1">
    <location>
        <begin position="15"/>
        <end position="26"/>
    </location>
</feature>
<proteinExistence type="predicted"/>
<accession>A0AAV4D5U8</accession>
<comment type="caution">
    <text evidence="2">The sequence shown here is derived from an EMBL/GenBank/DDBJ whole genome shotgun (WGS) entry which is preliminary data.</text>
</comment>
<evidence type="ECO:0000313" key="2">
    <source>
        <dbReference type="EMBL" id="GFO39513.1"/>
    </source>
</evidence>
<evidence type="ECO:0000313" key="3">
    <source>
        <dbReference type="Proteomes" id="UP000735302"/>
    </source>
</evidence>
<organism evidence="2 3">
    <name type="scientific">Plakobranchus ocellatus</name>
    <dbReference type="NCBI Taxonomy" id="259542"/>
    <lineage>
        <taxon>Eukaryota</taxon>
        <taxon>Metazoa</taxon>
        <taxon>Spiralia</taxon>
        <taxon>Lophotrochozoa</taxon>
        <taxon>Mollusca</taxon>
        <taxon>Gastropoda</taxon>
        <taxon>Heterobranchia</taxon>
        <taxon>Euthyneura</taxon>
        <taxon>Panpulmonata</taxon>
        <taxon>Sacoglossa</taxon>
        <taxon>Placobranchoidea</taxon>
        <taxon>Plakobranchidae</taxon>
        <taxon>Plakobranchus</taxon>
    </lineage>
</organism>
<evidence type="ECO:0000256" key="1">
    <source>
        <dbReference type="SAM" id="MobiDB-lite"/>
    </source>
</evidence>
<protein>
    <submittedName>
        <fullName evidence="2">Uncharacterized protein</fullName>
    </submittedName>
</protein>
<dbReference type="AlphaFoldDB" id="A0AAV4D5U8"/>
<feature type="compositionally biased region" description="Basic and acidic residues" evidence="1">
    <location>
        <begin position="39"/>
        <end position="76"/>
    </location>
</feature>
<feature type="region of interest" description="Disordered" evidence="1">
    <location>
        <begin position="1"/>
        <end position="76"/>
    </location>
</feature>